<reference evidence="1" key="1">
    <citation type="submission" date="2020-04" db="EMBL/GenBank/DDBJ databases">
        <title>A chromosome-scale assembly and high-density genetic map of the yellow drum (Nibea albiflora) genome.</title>
        <authorList>
            <person name="Xu D."/>
            <person name="Zhang W."/>
            <person name="Chen R."/>
            <person name="Tan P."/>
            <person name="Wang L."/>
            <person name="Song H."/>
            <person name="Tian L."/>
            <person name="Zhu Q."/>
            <person name="Wang B."/>
        </authorList>
    </citation>
    <scope>NUCLEOTIDE SEQUENCE</scope>
    <source>
        <strain evidence="1">ZJHYS-2018</strain>
    </source>
</reference>
<dbReference type="Proteomes" id="UP000805704">
    <property type="component" value="Chromosome 15"/>
</dbReference>
<gene>
    <name evidence="1" type="primary">ARHGEF28.3</name>
    <name evidence="1" type="ORF">GBF38_009729</name>
</gene>
<accession>A0ACB7F8M0</accession>
<name>A0ACB7F8M0_NIBAL</name>
<comment type="caution">
    <text evidence="1">The sequence shown here is derived from an EMBL/GenBank/DDBJ whole genome shotgun (WGS) entry which is preliminary data.</text>
</comment>
<dbReference type="EMBL" id="CM024803">
    <property type="protein sequence ID" value="KAG8010600.1"/>
    <property type="molecule type" value="Genomic_DNA"/>
</dbReference>
<sequence>CLFSFQGLVEAHVRLQANAPEDAEFYVVVQGSRLTHVTAAKRGDDGLTLCFTVPGHAIVEVVSVTSYFYAEDQVSPCEGEASLEYLRDVPQEVAEYLSANRDQLSPRSYQEVLKRFSTWAEAAEDCNEEDVRLRQSSGDEAGLGQLDEKIAQAMANMDYPQQWKNTESLPREASDLQPKETLLHLAVRLGLVHLSRFLIHQPRGQRALTLPNQEGDTPLQLAQRDGQHAMFRTLAA</sequence>
<evidence type="ECO:0000313" key="1">
    <source>
        <dbReference type="EMBL" id="KAG8010600.1"/>
    </source>
</evidence>
<feature type="non-terminal residue" evidence="1">
    <location>
        <position position="1"/>
    </location>
</feature>
<proteinExistence type="predicted"/>
<evidence type="ECO:0000313" key="2">
    <source>
        <dbReference type="Proteomes" id="UP000805704"/>
    </source>
</evidence>
<keyword evidence="2" id="KW-1185">Reference proteome</keyword>
<organism evidence="1 2">
    <name type="scientific">Nibea albiflora</name>
    <name type="common">Yellow drum</name>
    <name type="synonym">Corvina albiflora</name>
    <dbReference type="NCBI Taxonomy" id="240163"/>
    <lineage>
        <taxon>Eukaryota</taxon>
        <taxon>Metazoa</taxon>
        <taxon>Chordata</taxon>
        <taxon>Craniata</taxon>
        <taxon>Vertebrata</taxon>
        <taxon>Euteleostomi</taxon>
        <taxon>Actinopterygii</taxon>
        <taxon>Neopterygii</taxon>
        <taxon>Teleostei</taxon>
        <taxon>Neoteleostei</taxon>
        <taxon>Acanthomorphata</taxon>
        <taxon>Eupercaria</taxon>
        <taxon>Sciaenidae</taxon>
        <taxon>Nibea</taxon>
    </lineage>
</organism>
<protein>
    <submittedName>
        <fullName evidence="1">Rho guanine nucleotide exchange factor 28</fullName>
    </submittedName>
</protein>